<dbReference type="EMBL" id="PGFG01000001">
    <property type="protein sequence ID" value="PJJ76774.1"/>
    <property type="molecule type" value="Genomic_DNA"/>
</dbReference>
<reference evidence="10 11" key="1">
    <citation type="submission" date="2017-11" db="EMBL/GenBank/DDBJ databases">
        <title>Genomic Encyclopedia of Archaeal and Bacterial Type Strains, Phase II (KMG-II): From Individual Species to Whole Genera.</title>
        <authorList>
            <person name="Goeker M."/>
        </authorList>
    </citation>
    <scope>NUCLEOTIDE SEQUENCE [LARGE SCALE GENOMIC DNA]</scope>
    <source>
        <strain evidence="10 11">DSM 27268</strain>
    </source>
</reference>
<feature type="transmembrane region" description="Helical" evidence="9">
    <location>
        <begin position="244"/>
        <end position="262"/>
    </location>
</feature>
<dbReference type="InterPro" id="IPR030470">
    <property type="entry name" value="UbiA_prenylTrfase_CS"/>
</dbReference>
<dbReference type="RefSeq" id="WP_100315205.1">
    <property type="nucleotide sequence ID" value="NZ_PGFG01000001.1"/>
</dbReference>
<dbReference type="GO" id="GO:0005886">
    <property type="term" value="C:plasma membrane"/>
    <property type="evidence" value="ECO:0007669"/>
    <property type="project" value="UniProtKB-SubCell"/>
</dbReference>
<dbReference type="InterPro" id="IPR006369">
    <property type="entry name" value="Protohaem_IX_farnesylTrfase"/>
</dbReference>
<evidence type="ECO:0000256" key="1">
    <source>
        <dbReference type="ARBA" id="ARBA00004141"/>
    </source>
</evidence>
<dbReference type="Gene3D" id="1.10.357.140">
    <property type="entry name" value="UbiA prenyltransferase"/>
    <property type="match status" value="1"/>
</dbReference>
<accession>A0A2M9CXX8</accession>
<dbReference type="UniPathway" id="UPA00834">
    <property type="reaction ID" value="UER00712"/>
</dbReference>
<dbReference type="CDD" id="cd13957">
    <property type="entry name" value="PT_UbiA_Cox10"/>
    <property type="match status" value="1"/>
</dbReference>
<dbReference type="GO" id="GO:0008495">
    <property type="term" value="F:protoheme IX farnesyltransferase activity"/>
    <property type="evidence" value="ECO:0007669"/>
    <property type="project" value="UniProtKB-UniRule"/>
</dbReference>
<dbReference type="HAMAP" id="MF_00154">
    <property type="entry name" value="CyoE_CtaB"/>
    <property type="match status" value="1"/>
</dbReference>
<keyword evidence="3 9" id="KW-0808">Transferase</keyword>
<dbReference type="OrthoDB" id="9814417at2"/>
<comment type="miscellaneous">
    <text evidence="9">Carbon 2 of the heme B porphyrin ring is defined according to the Fischer nomenclature.</text>
</comment>
<keyword evidence="4 9" id="KW-0812">Transmembrane</keyword>
<gene>
    <name evidence="9" type="primary">ctaB</name>
    <name evidence="10" type="ORF">BXY57_2407</name>
</gene>
<evidence type="ECO:0000256" key="8">
    <source>
        <dbReference type="ARBA" id="ARBA00047690"/>
    </source>
</evidence>
<dbReference type="InterPro" id="IPR000537">
    <property type="entry name" value="UbiA_prenyltransferase"/>
</dbReference>
<name>A0A2M9CXX8_9BACT</name>
<dbReference type="InterPro" id="IPR044878">
    <property type="entry name" value="UbiA_sf"/>
</dbReference>
<evidence type="ECO:0000256" key="6">
    <source>
        <dbReference type="ARBA" id="ARBA00023133"/>
    </source>
</evidence>
<evidence type="ECO:0000256" key="5">
    <source>
        <dbReference type="ARBA" id="ARBA00022989"/>
    </source>
</evidence>
<feature type="transmembrane region" description="Helical" evidence="9">
    <location>
        <begin position="219"/>
        <end position="238"/>
    </location>
</feature>
<proteinExistence type="inferred from homology"/>
<feature type="transmembrane region" description="Helical" evidence="9">
    <location>
        <begin position="274"/>
        <end position="296"/>
    </location>
</feature>
<comment type="caution">
    <text evidence="10">The sequence shown here is derived from an EMBL/GenBank/DDBJ whole genome shotgun (WGS) entry which is preliminary data.</text>
</comment>
<dbReference type="GO" id="GO:0048034">
    <property type="term" value="P:heme O biosynthetic process"/>
    <property type="evidence" value="ECO:0007669"/>
    <property type="project" value="UniProtKB-UniRule"/>
</dbReference>
<dbReference type="PROSITE" id="PS00943">
    <property type="entry name" value="UBIA"/>
    <property type="match status" value="1"/>
</dbReference>
<feature type="transmembrane region" description="Helical" evidence="9">
    <location>
        <begin position="149"/>
        <end position="169"/>
    </location>
</feature>
<keyword evidence="2 9" id="KW-1003">Cell membrane</keyword>
<feature type="transmembrane region" description="Helical" evidence="9">
    <location>
        <begin position="57"/>
        <end position="76"/>
    </location>
</feature>
<dbReference type="AlphaFoldDB" id="A0A2M9CXX8"/>
<feature type="transmembrane region" description="Helical" evidence="9">
    <location>
        <begin position="124"/>
        <end position="142"/>
    </location>
</feature>
<evidence type="ECO:0000313" key="11">
    <source>
        <dbReference type="Proteomes" id="UP000230000"/>
    </source>
</evidence>
<comment type="pathway">
    <text evidence="9">Porphyrin-containing compound metabolism; heme O biosynthesis; heme O from protoheme: step 1/1.</text>
</comment>
<dbReference type="GO" id="GO:0006784">
    <property type="term" value="P:heme A biosynthetic process"/>
    <property type="evidence" value="ECO:0007669"/>
    <property type="project" value="TreeGrafter"/>
</dbReference>
<feature type="transmembrane region" description="Helical" evidence="9">
    <location>
        <begin position="100"/>
        <end position="118"/>
    </location>
</feature>
<evidence type="ECO:0000256" key="9">
    <source>
        <dbReference type="HAMAP-Rule" id="MF_00154"/>
    </source>
</evidence>
<dbReference type="Pfam" id="PF01040">
    <property type="entry name" value="UbiA"/>
    <property type="match status" value="1"/>
</dbReference>
<dbReference type="EC" id="2.5.1.141" evidence="9"/>
<dbReference type="PANTHER" id="PTHR43448:SF2">
    <property type="entry name" value="PROTOHEME IX FARNESYLTRANSFERASE, MITOCHONDRIAL"/>
    <property type="match status" value="1"/>
</dbReference>
<keyword evidence="11" id="KW-1185">Reference proteome</keyword>
<dbReference type="PANTHER" id="PTHR43448">
    <property type="entry name" value="PROTOHEME IX FARNESYLTRANSFERASE, MITOCHONDRIAL"/>
    <property type="match status" value="1"/>
</dbReference>
<evidence type="ECO:0000256" key="4">
    <source>
        <dbReference type="ARBA" id="ARBA00022692"/>
    </source>
</evidence>
<evidence type="ECO:0000256" key="2">
    <source>
        <dbReference type="ARBA" id="ARBA00022475"/>
    </source>
</evidence>
<evidence type="ECO:0000256" key="3">
    <source>
        <dbReference type="ARBA" id="ARBA00022679"/>
    </source>
</evidence>
<keyword evidence="6 9" id="KW-0350">Heme biosynthesis</keyword>
<keyword evidence="5 9" id="KW-1133">Transmembrane helix</keyword>
<dbReference type="NCBIfam" id="TIGR01473">
    <property type="entry name" value="cyoE_ctaB"/>
    <property type="match status" value="1"/>
</dbReference>
<comment type="subcellular location">
    <subcellularLocation>
        <location evidence="9">Cell membrane</location>
        <topology evidence="9">Multi-pass membrane protein</topology>
    </subcellularLocation>
    <subcellularLocation>
        <location evidence="1">Membrane</location>
        <topology evidence="1">Multi-pass membrane protein</topology>
    </subcellularLocation>
</comment>
<feature type="transmembrane region" description="Helical" evidence="9">
    <location>
        <begin position="175"/>
        <end position="198"/>
    </location>
</feature>
<evidence type="ECO:0000256" key="7">
    <source>
        <dbReference type="ARBA" id="ARBA00023136"/>
    </source>
</evidence>
<comment type="function">
    <text evidence="9">Converts heme B (protoheme IX) to heme O by substitution of the vinyl group on carbon 2 of heme B porphyrin ring with a hydroxyethyl farnesyl side group.</text>
</comment>
<feature type="transmembrane region" description="Helical" evidence="9">
    <location>
        <begin position="28"/>
        <end position="45"/>
    </location>
</feature>
<comment type="similarity">
    <text evidence="9">Belongs to the UbiA prenyltransferase family. Protoheme IX farnesyltransferase subfamily.</text>
</comment>
<dbReference type="Proteomes" id="UP000230000">
    <property type="component" value="Unassembled WGS sequence"/>
</dbReference>
<organism evidence="10 11">
    <name type="scientific">Thermoflavifilum aggregans</name>
    <dbReference type="NCBI Taxonomy" id="454188"/>
    <lineage>
        <taxon>Bacteria</taxon>
        <taxon>Pseudomonadati</taxon>
        <taxon>Bacteroidota</taxon>
        <taxon>Chitinophagia</taxon>
        <taxon>Chitinophagales</taxon>
        <taxon>Chitinophagaceae</taxon>
        <taxon>Thermoflavifilum</taxon>
    </lineage>
</organism>
<keyword evidence="7 9" id="KW-0472">Membrane</keyword>
<evidence type="ECO:0000313" key="10">
    <source>
        <dbReference type="EMBL" id="PJJ76774.1"/>
    </source>
</evidence>
<sequence>MYREQTASWSLSEAIFGKAKDYLQLTKFTLSFLVVFSCVVGYLMVPQVNIGSAKVLLLFIAGICITGAANAFNQLMERDTDALMRRTAGRPLPAGRMQPAEALTVALVLTLAGLILLSVYFNPLAAWVSLISLCLYAFVYTPWKRWNSLAVFVGAFPGALPPLIGWIAGSGTLSAGGWSLFLLQFFWQFPHFWAIAWIAHEDYQRAGFRLLPGTGTRNAYAAMQILSFTILLIMAGFLPYLLHVYGSFALSAGLLTGAYLLYRAWKLVEKCDSASARQLMFAAYIYFIAVQFAMLIDKI</sequence>
<comment type="catalytic activity">
    <reaction evidence="8 9">
        <text>heme b + (2E,6E)-farnesyl diphosphate + H2O = Fe(II)-heme o + diphosphate</text>
        <dbReference type="Rhea" id="RHEA:28070"/>
        <dbReference type="ChEBI" id="CHEBI:15377"/>
        <dbReference type="ChEBI" id="CHEBI:33019"/>
        <dbReference type="ChEBI" id="CHEBI:60344"/>
        <dbReference type="ChEBI" id="CHEBI:60530"/>
        <dbReference type="ChEBI" id="CHEBI:175763"/>
        <dbReference type="EC" id="2.5.1.141"/>
    </reaction>
</comment>
<protein>
    <recommendedName>
        <fullName evidence="9">Protoheme IX farnesyltransferase</fullName>
        <ecNumber evidence="9">2.5.1.141</ecNumber>
    </recommendedName>
    <alternativeName>
        <fullName evidence="9">Heme B farnesyltransferase</fullName>
    </alternativeName>
    <alternativeName>
        <fullName evidence="9">Heme O synthase</fullName>
    </alternativeName>
</protein>